<feature type="compositionally biased region" description="Low complexity" evidence="8">
    <location>
        <begin position="142"/>
        <end position="166"/>
    </location>
</feature>
<dbReference type="FunFam" id="3.30.200.20:FF:000042">
    <property type="entry name" value="Aurora kinase A"/>
    <property type="match status" value="1"/>
</dbReference>
<accession>A0A815FS10</accession>
<dbReference type="PROSITE" id="PS51285">
    <property type="entry name" value="AGC_KINASE_CTER"/>
    <property type="match status" value="1"/>
</dbReference>
<evidence type="ECO:0000256" key="6">
    <source>
        <dbReference type="PROSITE-ProRule" id="PRU10141"/>
    </source>
</evidence>
<dbReference type="GO" id="GO:0004691">
    <property type="term" value="F:cAMP-dependent protein kinase activity"/>
    <property type="evidence" value="ECO:0007669"/>
    <property type="project" value="TreeGrafter"/>
</dbReference>
<feature type="domain" description="AGC-kinase C-terminal" evidence="10">
    <location>
        <begin position="445"/>
        <end position="499"/>
    </location>
</feature>
<feature type="region of interest" description="Disordered" evidence="8">
    <location>
        <begin position="108"/>
        <end position="174"/>
    </location>
</feature>
<dbReference type="Gene3D" id="1.10.510.10">
    <property type="entry name" value="Transferase(Phosphotransferase) domain 1"/>
    <property type="match status" value="1"/>
</dbReference>
<dbReference type="Proteomes" id="UP000663824">
    <property type="component" value="Unassembled WGS sequence"/>
</dbReference>
<feature type="compositionally biased region" description="Polar residues" evidence="8">
    <location>
        <begin position="109"/>
        <end position="124"/>
    </location>
</feature>
<dbReference type="EMBL" id="CAJNOW010001748">
    <property type="protein sequence ID" value="CAF1329775.1"/>
    <property type="molecule type" value="Genomic_DNA"/>
</dbReference>
<evidence type="ECO:0000259" key="10">
    <source>
        <dbReference type="PROSITE" id="PS51285"/>
    </source>
</evidence>
<dbReference type="GO" id="GO:0005952">
    <property type="term" value="C:cAMP-dependent protein kinase complex"/>
    <property type="evidence" value="ECO:0007669"/>
    <property type="project" value="TreeGrafter"/>
</dbReference>
<dbReference type="InterPro" id="IPR000961">
    <property type="entry name" value="AGC-kinase_C"/>
</dbReference>
<organism evidence="11 14">
    <name type="scientific">Rotaria magnacalcarata</name>
    <dbReference type="NCBI Taxonomy" id="392030"/>
    <lineage>
        <taxon>Eukaryota</taxon>
        <taxon>Metazoa</taxon>
        <taxon>Spiralia</taxon>
        <taxon>Gnathifera</taxon>
        <taxon>Rotifera</taxon>
        <taxon>Eurotatoria</taxon>
        <taxon>Bdelloidea</taxon>
        <taxon>Philodinida</taxon>
        <taxon>Philodinidae</taxon>
        <taxon>Rotaria</taxon>
    </lineage>
</organism>
<keyword evidence="4" id="KW-0418">Kinase</keyword>
<dbReference type="OrthoDB" id="10034452at2759"/>
<dbReference type="Proteomes" id="UP000663855">
    <property type="component" value="Unassembled WGS sequence"/>
</dbReference>
<dbReference type="SMART" id="SM00133">
    <property type="entry name" value="S_TK_X"/>
    <property type="match status" value="1"/>
</dbReference>
<dbReference type="InterPro" id="IPR008271">
    <property type="entry name" value="Ser/Thr_kinase_AS"/>
</dbReference>
<dbReference type="PROSITE" id="PS50011">
    <property type="entry name" value="PROTEIN_KINASE_DOM"/>
    <property type="match status" value="1"/>
</dbReference>
<dbReference type="SUPFAM" id="SSF56112">
    <property type="entry name" value="Protein kinase-like (PK-like)"/>
    <property type="match status" value="1"/>
</dbReference>
<dbReference type="EMBL" id="CAJNOV010014857">
    <property type="protein sequence ID" value="CAF1561918.1"/>
    <property type="molecule type" value="Genomic_DNA"/>
</dbReference>
<dbReference type="PANTHER" id="PTHR24353">
    <property type="entry name" value="CYCLIC NUCLEOTIDE-DEPENDENT PROTEIN KINASE"/>
    <property type="match status" value="1"/>
</dbReference>
<dbReference type="SMART" id="SM00220">
    <property type="entry name" value="S_TKc"/>
    <property type="match status" value="1"/>
</dbReference>
<evidence type="ECO:0000313" key="13">
    <source>
        <dbReference type="EMBL" id="CAF2057756.1"/>
    </source>
</evidence>
<protein>
    <submittedName>
        <fullName evidence="11">Uncharacterized protein</fullName>
    </submittedName>
</protein>
<evidence type="ECO:0000313" key="11">
    <source>
        <dbReference type="EMBL" id="CAF1329775.1"/>
    </source>
</evidence>
<dbReference type="PROSITE" id="PS00108">
    <property type="entry name" value="PROTEIN_KINASE_ST"/>
    <property type="match status" value="1"/>
</dbReference>
<dbReference type="Proteomes" id="UP000663834">
    <property type="component" value="Unassembled WGS sequence"/>
</dbReference>
<dbReference type="GO" id="GO:0005829">
    <property type="term" value="C:cytosol"/>
    <property type="evidence" value="ECO:0007669"/>
    <property type="project" value="TreeGrafter"/>
</dbReference>
<dbReference type="FunFam" id="1.10.510.10:FF:000005">
    <property type="entry name" value="cAMP-dependent protein kinase catalytic subunit alpha"/>
    <property type="match status" value="1"/>
</dbReference>
<dbReference type="Gene3D" id="3.30.200.20">
    <property type="entry name" value="Phosphorylase Kinase, domain 1"/>
    <property type="match status" value="1"/>
</dbReference>
<keyword evidence="5 6" id="KW-0067">ATP-binding</keyword>
<dbReference type="Pfam" id="PF00069">
    <property type="entry name" value="Pkinase"/>
    <property type="match status" value="1"/>
</dbReference>
<proteinExistence type="inferred from homology"/>
<name>A0A815FS10_9BILA</name>
<dbReference type="InterPro" id="IPR000719">
    <property type="entry name" value="Prot_kinase_dom"/>
</dbReference>
<gene>
    <name evidence="12" type="ORF">CJN711_LOCUS31191</name>
    <name evidence="11" type="ORF">KQP761_LOCUS6184</name>
    <name evidence="13" type="ORF">MBJ925_LOCUS14297</name>
</gene>
<dbReference type="GO" id="GO:0009653">
    <property type="term" value="P:anatomical structure morphogenesis"/>
    <property type="evidence" value="ECO:0007669"/>
    <property type="project" value="UniProtKB-ARBA"/>
</dbReference>
<feature type="compositionally biased region" description="Low complexity" evidence="8">
    <location>
        <begin position="60"/>
        <end position="69"/>
    </location>
</feature>
<evidence type="ECO:0000256" key="4">
    <source>
        <dbReference type="ARBA" id="ARBA00022777"/>
    </source>
</evidence>
<dbReference type="PROSITE" id="PS00107">
    <property type="entry name" value="PROTEIN_KINASE_ATP"/>
    <property type="match status" value="1"/>
</dbReference>
<evidence type="ECO:0000313" key="12">
    <source>
        <dbReference type="EMBL" id="CAF1561918.1"/>
    </source>
</evidence>
<dbReference type="EMBL" id="CAJNRE010006675">
    <property type="protein sequence ID" value="CAF2057756.1"/>
    <property type="molecule type" value="Genomic_DNA"/>
</dbReference>
<evidence type="ECO:0000256" key="7">
    <source>
        <dbReference type="RuleBase" id="RU000304"/>
    </source>
</evidence>
<comment type="similarity">
    <text evidence="7">Belongs to the protein kinase superfamily.</text>
</comment>
<evidence type="ECO:0000256" key="5">
    <source>
        <dbReference type="ARBA" id="ARBA00022840"/>
    </source>
</evidence>
<evidence type="ECO:0000313" key="14">
    <source>
        <dbReference type="Proteomes" id="UP000663834"/>
    </source>
</evidence>
<feature type="domain" description="Protein kinase" evidence="9">
    <location>
        <begin position="190"/>
        <end position="444"/>
    </location>
</feature>
<feature type="compositionally biased region" description="Polar residues" evidence="8">
    <location>
        <begin position="23"/>
        <end position="57"/>
    </location>
</feature>
<dbReference type="InterPro" id="IPR011009">
    <property type="entry name" value="Kinase-like_dom_sf"/>
</dbReference>
<evidence type="ECO:0000256" key="3">
    <source>
        <dbReference type="ARBA" id="ARBA00022741"/>
    </source>
</evidence>
<comment type="caution">
    <text evidence="11">The sequence shown here is derived from an EMBL/GenBank/DDBJ whole genome shotgun (WGS) entry which is preliminary data.</text>
</comment>
<dbReference type="GO" id="GO:0005524">
    <property type="term" value="F:ATP binding"/>
    <property type="evidence" value="ECO:0007669"/>
    <property type="project" value="UniProtKB-UniRule"/>
</dbReference>
<sequence>MASIRPISPSKPPERLLNRRPTRASTASTPRSQRKVTISKTTPISVPSIKRVNSSRMPTKKSSIPSIKPSIRMNSCTNIAAKLDYDELTNKMTSTAITELPAIRRTSKYTDTSIARENSPTAENNSDKIIDTHPTQQPQNDNAIENENNERSSSSSASSTASEPLLPSQPPPVAPRQFSLKDAQFTIESFDIIRTVGTGTFGRVQLVYHRGANTYYALKSMSIKKIVESKQVEHVQSEKDILLRIDHPFIVRLQWTGHTNSLLYLLLEYLPGGELFQVMRRNEKFDAKTAIFYASEVLLALDYLHHLDILYRDLKPENIILDSEGHVRLVDFGFAKETKERTFTLCGTVDYLAPEVIQNRGHHKASDWWALGVLIFEMLAGYPPFYDNDQFGTYQKILSGRIDFPRHFDYAAKQLLRKILNTDQSQRLGSAKKGGDEIKREQWFVSVSWSDVYERKVEPPIKPKILSLCDTTNFDAYEELDIKQTPVAPRYEVQLFKDF</sequence>
<dbReference type="InterPro" id="IPR017441">
    <property type="entry name" value="Protein_kinase_ATP_BS"/>
</dbReference>
<evidence type="ECO:0000256" key="1">
    <source>
        <dbReference type="ARBA" id="ARBA00022527"/>
    </source>
</evidence>
<keyword evidence="3 6" id="KW-0547">Nucleotide-binding</keyword>
<evidence type="ECO:0000259" key="9">
    <source>
        <dbReference type="PROSITE" id="PS50011"/>
    </source>
</evidence>
<keyword evidence="1 7" id="KW-0723">Serine/threonine-protein kinase</keyword>
<keyword evidence="2" id="KW-0808">Transferase</keyword>
<dbReference type="PANTHER" id="PTHR24353:SF37">
    <property type="entry name" value="CAMP-DEPENDENT PROTEIN KINASE CATALYTIC SUBUNIT PRKX"/>
    <property type="match status" value="1"/>
</dbReference>
<feature type="binding site" evidence="6">
    <location>
        <position position="225"/>
    </location>
    <ligand>
        <name>ATP</name>
        <dbReference type="ChEBI" id="CHEBI:30616"/>
    </ligand>
</feature>
<evidence type="ECO:0000256" key="2">
    <source>
        <dbReference type="ARBA" id="ARBA00022679"/>
    </source>
</evidence>
<reference evidence="11" key="1">
    <citation type="submission" date="2021-02" db="EMBL/GenBank/DDBJ databases">
        <authorList>
            <person name="Nowell W R."/>
        </authorList>
    </citation>
    <scope>NUCLEOTIDE SEQUENCE</scope>
</reference>
<dbReference type="AlphaFoldDB" id="A0A815FS10"/>
<evidence type="ECO:0000256" key="8">
    <source>
        <dbReference type="SAM" id="MobiDB-lite"/>
    </source>
</evidence>
<feature type="region of interest" description="Disordered" evidence="8">
    <location>
        <begin position="1"/>
        <end position="69"/>
    </location>
</feature>